<dbReference type="AlphaFoldDB" id="A0A4S4A3R7"/>
<gene>
    <name evidence="2" type="ORF">E6C51_04900</name>
</gene>
<name>A0A4S4A3R7_9HYPH</name>
<reference evidence="2 3" key="1">
    <citation type="submission" date="2019-04" db="EMBL/GenBank/DDBJ databases">
        <title>Rhizobium terrae sp. nov., isolated from a paddy soil.</title>
        <authorList>
            <person name="Lin S.-Y."/>
            <person name="Hameed A."/>
            <person name="Huang H.-I."/>
            <person name="Young C.-C."/>
        </authorList>
    </citation>
    <scope>NUCLEOTIDE SEQUENCE [LARGE SCALE GENOMIC DNA]</scope>
    <source>
        <strain evidence="2 3">CC-HIH110</strain>
    </source>
</reference>
<proteinExistence type="predicted"/>
<keyword evidence="1" id="KW-0472">Membrane</keyword>
<keyword evidence="1" id="KW-0812">Transmembrane</keyword>
<comment type="caution">
    <text evidence="2">The sequence shown here is derived from an EMBL/GenBank/DDBJ whole genome shotgun (WGS) entry which is preliminary data.</text>
</comment>
<protein>
    <recommendedName>
        <fullName evidence="4">Transmembrane protein (PGPGW)</fullName>
    </recommendedName>
</protein>
<evidence type="ECO:0008006" key="4">
    <source>
        <dbReference type="Google" id="ProtNLM"/>
    </source>
</evidence>
<evidence type="ECO:0000313" key="2">
    <source>
        <dbReference type="EMBL" id="THF52592.1"/>
    </source>
</evidence>
<evidence type="ECO:0000313" key="3">
    <source>
        <dbReference type="Proteomes" id="UP000310754"/>
    </source>
</evidence>
<keyword evidence="1" id="KW-1133">Transmembrane helix</keyword>
<organism evidence="2 3">
    <name type="scientific">Allorhizobium terrae</name>
    <dbReference type="NCBI Taxonomy" id="1848972"/>
    <lineage>
        <taxon>Bacteria</taxon>
        <taxon>Pseudomonadati</taxon>
        <taxon>Pseudomonadota</taxon>
        <taxon>Alphaproteobacteria</taxon>
        <taxon>Hyphomicrobiales</taxon>
        <taxon>Rhizobiaceae</taxon>
        <taxon>Rhizobium/Agrobacterium group</taxon>
        <taxon>Allorhizobium</taxon>
    </lineage>
</organism>
<feature type="transmembrane region" description="Helical" evidence="1">
    <location>
        <begin position="20"/>
        <end position="46"/>
    </location>
</feature>
<sequence length="84" mass="9189">MGVISVPFPQSKAGRVAVGAGLVAGGCLGFLPVLGFWMVPLGLVVLSHDFAVARRIRRKTGVKIARWGLNYQKWRQKNKASNKR</sequence>
<dbReference type="EMBL" id="SSOA01000002">
    <property type="protein sequence ID" value="THF52592.1"/>
    <property type="molecule type" value="Genomic_DNA"/>
</dbReference>
<dbReference type="RefSeq" id="WP_190235482.1">
    <property type="nucleotide sequence ID" value="NZ_SSOA01000002.1"/>
</dbReference>
<accession>A0A4S4A3R7</accession>
<dbReference type="Proteomes" id="UP000310754">
    <property type="component" value="Unassembled WGS sequence"/>
</dbReference>
<keyword evidence="3" id="KW-1185">Reference proteome</keyword>
<evidence type="ECO:0000256" key="1">
    <source>
        <dbReference type="SAM" id="Phobius"/>
    </source>
</evidence>
<dbReference type="Pfam" id="PF09656">
    <property type="entry name" value="PGPGW"/>
    <property type="match status" value="1"/>
</dbReference>
<dbReference type="InterPro" id="IPR019099">
    <property type="entry name" value="Uncharacterised_PGPGW_TM"/>
</dbReference>